<evidence type="ECO:0000256" key="4">
    <source>
        <dbReference type="ARBA" id="ARBA00022490"/>
    </source>
</evidence>
<keyword evidence="17" id="KW-1185">Reference proteome</keyword>
<dbReference type="Pfam" id="PF08545">
    <property type="entry name" value="ACP_syn_III"/>
    <property type="match status" value="1"/>
</dbReference>
<dbReference type="EC" id="2.3.1.180" evidence="3 13"/>
<evidence type="ECO:0000259" key="15">
    <source>
        <dbReference type="Pfam" id="PF08545"/>
    </source>
</evidence>
<comment type="subunit">
    <text evidence="13">Homodimer.</text>
</comment>
<dbReference type="SUPFAM" id="SSF53901">
    <property type="entry name" value="Thiolase-like"/>
    <property type="match status" value="1"/>
</dbReference>
<proteinExistence type="inferred from homology"/>
<keyword evidence="6 13" id="KW-0808">Transferase</keyword>
<dbReference type="InterPro" id="IPR016039">
    <property type="entry name" value="Thiolase-like"/>
</dbReference>
<protein>
    <recommendedName>
        <fullName evidence="3 13">Beta-ketoacyl-[acyl-carrier-protein] synthase III</fullName>
        <shortName evidence="13">Beta-ketoacyl-ACP synthase III</shortName>
        <shortName evidence="13">KAS III</shortName>
        <ecNumber evidence="3 13">2.3.1.180</ecNumber>
    </recommendedName>
    <alternativeName>
        <fullName evidence="13">3-oxoacyl-[acyl-carrier-protein] synthase 3</fullName>
    </alternativeName>
    <alternativeName>
        <fullName evidence="13">3-oxoacyl-[acyl-carrier-protein] synthase III</fullName>
    </alternativeName>
</protein>
<evidence type="ECO:0000256" key="13">
    <source>
        <dbReference type="HAMAP-Rule" id="MF_01815"/>
    </source>
</evidence>
<organism evidence="16 17">
    <name type="scientific">Candidatus Methylacidithermus pantelleriae</name>
    <dbReference type="NCBI Taxonomy" id="2744239"/>
    <lineage>
        <taxon>Bacteria</taxon>
        <taxon>Pseudomonadati</taxon>
        <taxon>Verrucomicrobiota</taxon>
        <taxon>Methylacidiphilae</taxon>
        <taxon>Methylacidiphilales</taxon>
        <taxon>Methylacidiphilaceae</taxon>
        <taxon>Candidatus Methylacidithermus</taxon>
    </lineage>
</organism>
<dbReference type="CDD" id="cd00830">
    <property type="entry name" value="KAS_III"/>
    <property type="match status" value="1"/>
</dbReference>
<evidence type="ECO:0000313" key="16">
    <source>
        <dbReference type="EMBL" id="CAF0704962.1"/>
    </source>
</evidence>
<dbReference type="InterPro" id="IPR013747">
    <property type="entry name" value="ACP_syn_III_C"/>
</dbReference>
<feature type="domain" description="Beta-ketoacyl-[acyl-carrier-protein] synthase III N-terminal" evidence="15">
    <location>
        <begin position="121"/>
        <end position="199"/>
    </location>
</feature>
<evidence type="ECO:0000259" key="14">
    <source>
        <dbReference type="Pfam" id="PF08541"/>
    </source>
</evidence>
<dbReference type="AlphaFoldDB" id="A0A8J2FTW1"/>
<comment type="similarity">
    <text evidence="2 13">Belongs to the thiolase-like superfamily. FabH family.</text>
</comment>
<keyword evidence="10 13" id="KW-0511">Multifunctional enzyme</keyword>
<feature type="active site" evidence="13">
    <location>
        <position position="267"/>
    </location>
</feature>
<dbReference type="GO" id="GO:0006633">
    <property type="term" value="P:fatty acid biosynthetic process"/>
    <property type="evidence" value="ECO:0007669"/>
    <property type="project" value="UniProtKB-UniRule"/>
</dbReference>
<keyword evidence="4 13" id="KW-0963">Cytoplasm</keyword>
<comment type="function">
    <text evidence="13">Catalyzes the condensation reaction of fatty acid synthesis by the addition to an acyl acceptor of two carbons from malonyl-ACP. Catalyzes the first condensation reaction which initiates fatty acid synthesis and may therefore play a role in governing the total rate of fatty acid production. Possesses both acetoacetyl-ACP synthase and acetyl transacylase activities. Its substrate specificity determines the biosynthesis of branched-chain and/or straight-chain of fatty acids.</text>
</comment>
<accession>A0A8J2FTW1</accession>
<comment type="domain">
    <text evidence="13">The last Arg residue of the ACP-binding site is essential for the weak association between ACP/AcpP and FabH.</text>
</comment>
<dbReference type="GO" id="GO:0033818">
    <property type="term" value="F:beta-ketoacyl-acyl-carrier-protein synthase III activity"/>
    <property type="evidence" value="ECO:0007669"/>
    <property type="project" value="UniProtKB-UniRule"/>
</dbReference>
<dbReference type="InterPro" id="IPR013751">
    <property type="entry name" value="ACP_syn_III_N"/>
</dbReference>
<name>A0A8J2FTW1_9BACT</name>
<evidence type="ECO:0000256" key="8">
    <source>
        <dbReference type="ARBA" id="ARBA00023098"/>
    </source>
</evidence>
<feature type="active site" evidence="13">
    <location>
        <position position="127"/>
    </location>
</feature>
<sequence>MNKDMDLGSMCSPLPRSASVISTGLYLPTRVLSNHELEKMVDTTDEWIRSRTGIRERRIASDKETPSFMGARAAEMALREAQLLPTDIDLLLVATTTPDTVFPSTACHIQRELGARHIPAFDIQAACSGFLYAMFLAGQCIATGAYETILVVGTEKLSTILDWEDRNTCVLFGDGAGAVIMRHCKGKRGILSFELGADGSLGDLLTVPGGGARLPLRPDNIHQKLHYIRMDGRKVFRQAIEAMDRCAKLCLKKAGIRPSDLSCIFPHQANIRIIEALAQRLELPLDAFHVHVERYGNTSAACIPIALHEASHSGRIRSGDLLLLVAFGAGLTWAGIVLEW</sequence>
<dbReference type="NCBIfam" id="NF006829">
    <property type="entry name" value="PRK09352.1"/>
    <property type="match status" value="1"/>
</dbReference>
<comment type="subcellular location">
    <subcellularLocation>
        <location evidence="13">Cytoplasm</location>
    </subcellularLocation>
</comment>
<evidence type="ECO:0000256" key="5">
    <source>
        <dbReference type="ARBA" id="ARBA00022516"/>
    </source>
</evidence>
<gene>
    <name evidence="13 16" type="primary">fabH</name>
    <name evidence="16" type="ORF">MPNT_80041</name>
</gene>
<comment type="catalytic activity">
    <reaction evidence="12">
        <text>malonyl-[ACP] + acetyl-CoA + H(+) = 3-oxobutanoyl-[ACP] + CO2 + CoA</text>
        <dbReference type="Rhea" id="RHEA:12080"/>
        <dbReference type="Rhea" id="RHEA-COMP:9623"/>
        <dbReference type="Rhea" id="RHEA-COMP:9625"/>
        <dbReference type="ChEBI" id="CHEBI:15378"/>
        <dbReference type="ChEBI" id="CHEBI:16526"/>
        <dbReference type="ChEBI" id="CHEBI:57287"/>
        <dbReference type="ChEBI" id="CHEBI:57288"/>
        <dbReference type="ChEBI" id="CHEBI:78449"/>
        <dbReference type="ChEBI" id="CHEBI:78450"/>
        <dbReference type="EC" id="2.3.1.180"/>
    </reaction>
    <physiologicalReaction direction="left-to-right" evidence="12">
        <dbReference type="Rhea" id="RHEA:12081"/>
    </physiologicalReaction>
</comment>
<dbReference type="NCBIfam" id="TIGR00747">
    <property type="entry name" value="fabH"/>
    <property type="match status" value="1"/>
</dbReference>
<dbReference type="FunFam" id="3.40.47.10:FF:000004">
    <property type="entry name" value="3-oxoacyl-[acyl-carrier-protein] synthase 3"/>
    <property type="match status" value="1"/>
</dbReference>
<dbReference type="PANTHER" id="PTHR34069">
    <property type="entry name" value="3-OXOACYL-[ACYL-CARRIER-PROTEIN] SYNTHASE 3"/>
    <property type="match status" value="1"/>
</dbReference>
<dbReference type="HAMAP" id="MF_01815">
    <property type="entry name" value="FabH"/>
    <property type="match status" value="1"/>
</dbReference>
<dbReference type="EMBL" id="CAJNOB010000070">
    <property type="protein sequence ID" value="CAF0704962.1"/>
    <property type="molecule type" value="Genomic_DNA"/>
</dbReference>
<dbReference type="UniPathway" id="UPA00094"/>
<reference evidence="16" key="1">
    <citation type="submission" date="2021-02" db="EMBL/GenBank/DDBJ databases">
        <authorList>
            <person name="Cremers G."/>
            <person name="Picone N."/>
        </authorList>
    </citation>
    <scope>NUCLEOTIDE SEQUENCE</scope>
    <source>
        <strain evidence="16">PQ17</strain>
    </source>
</reference>
<dbReference type="GO" id="GO:0005737">
    <property type="term" value="C:cytoplasm"/>
    <property type="evidence" value="ECO:0007669"/>
    <property type="project" value="UniProtKB-SubCell"/>
</dbReference>
<comment type="pathway">
    <text evidence="1 13">Lipid metabolism; fatty acid biosynthesis.</text>
</comment>
<dbReference type="GO" id="GO:0044550">
    <property type="term" value="P:secondary metabolite biosynthetic process"/>
    <property type="evidence" value="ECO:0007669"/>
    <property type="project" value="TreeGrafter"/>
</dbReference>
<evidence type="ECO:0000256" key="3">
    <source>
        <dbReference type="ARBA" id="ARBA00012333"/>
    </source>
</evidence>
<feature type="domain" description="Beta-ketoacyl-[acyl-carrier-protein] synthase III C-terminal" evidence="14">
    <location>
        <begin position="251"/>
        <end position="340"/>
    </location>
</feature>
<feature type="active site" evidence="13">
    <location>
        <position position="297"/>
    </location>
</feature>
<evidence type="ECO:0000256" key="7">
    <source>
        <dbReference type="ARBA" id="ARBA00022832"/>
    </source>
</evidence>
<evidence type="ECO:0000256" key="9">
    <source>
        <dbReference type="ARBA" id="ARBA00023160"/>
    </source>
</evidence>
<dbReference type="Proteomes" id="UP000663859">
    <property type="component" value="Unassembled WGS sequence"/>
</dbReference>
<feature type="region of interest" description="ACP-binding" evidence="13">
    <location>
        <begin position="268"/>
        <end position="272"/>
    </location>
</feature>
<evidence type="ECO:0000256" key="11">
    <source>
        <dbReference type="ARBA" id="ARBA00023315"/>
    </source>
</evidence>
<dbReference type="Gene3D" id="3.40.47.10">
    <property type="match status" value="1"/>
</dbReference>
<keyword evidence="8 13" id="KW-0443">Lipid metabolism</keyword>
<keyword evidence="9 13" id="KW-0275">Fatty acid biosynthesis</keyword>
<keyword evidence="5 13" id="KW-0444">Lipid biosynthesis</keyword>
<evidence type="ECO:0000256" key="2">
    <source>
        <dbReference type="ARBA" id="ARBA00008642"/>
    </source>
</evidence>
<dbReference type="Pfam" id="PF08541">
    <property type="entry name" value="ACP_syn_III_C"/>
    <property type="match status" value="1"/>
</dbReference>
<dbReference type="RefSeq" id="WP_328706684.1">
    <property type="nucleotide sequence ID" value="NZ_CAJNOB010000070.1"/>
</dbReference>
<evidence type="ECO:0000256" key="12">
    <source>
        <dbReference type="ARBA" id="ARBA00051096"/>
    </source>
</evidence>
<dbReference type="PANTHER" id="PTHR34069:SF2">
    <property type="entry name" value="BETA-KETOACYL-[ACYL-CARRIER-PROTEIN] SYNTHASE III"/>
    <property type="match status" value="1"/>
</dbReference>
<evidence type="ECO:0000256" key="10">
    <source>
        <dbReference type="ARBA" id="ARBA00023268"/>
    </source>
</evidence>
<keyword evidence="7 13" id="KW-0276">Fatty acid metabolism</keyword>
<keyword evidence="11 13" id="KW-0012">Acyltransferase</keyword>
<dbReference type="InterPro" id="IPR004655">
    <property type="entry name" value="FabH"/>
</dbReference>
<evidence type="ECO:0000256" key="1">
    <source>
        <dbReference type="ARBA" id="ARBA00005194"/>
    </source>
</evidence>
<dbReference type="GO" id="GO:0004315">
    <property type="term" value="F:3-oxoacyl-[acyl-carrier-protein] synthase activity"/>
    <property type="evidence" value="ECO:0007669"/>
    <property type="project" value="InterPro"/>
</dbReference>
<evidence type="ECO:0000256" key="6">
    <source>
        <dbReference type="ARBA" id="ARBA00022679"/>
    </source>
</evidence>
<evidence type="ECO:0000313" key="17">
    <source>
        <dbReference type="Proteomes" id="UP000663859"/>
    </source>
</evidence>
<comment type="caution">
    <text evidence="16">The sequence shown here is derived from an EMBL/GenBank/DDBJ whole genome shotgun (WGS) entry which is preliminary data.</text>
</comment>